<dbReference type="GO" id="GO:0009966">
    <property type="term" value="P:regulation of signal transduction"/>
    <property type="evidence" value="ECO:0007669"/>
    <property type="project" value="InterPro"/>
</dbReference>
<feature type="non-terminal residue" evidence="1">
    <location>
        <position position="1"/>
    </location>
</feature>
<feature type="non-terminal residue" evidence="1">
    <location>
        <position position="189"/>
    </location>
</feature>
<protein>
    <submittedName>
        <fullName evidence="1">Uncharacterized protein</fullName>
    </submittedName>
</protein>
<dbReference type="GO" id="GO:0005829">
    <property type="term" value="C:cytosol"/>
    <property type="evidence" value="ECO:0007669"/>
    <property type="project" value="TreeGrafter"/>
</dbReference>
<dbReference type="PANTHER" id="PTHR10933">
    <property type="entry name" value="IMMUNOGLOBULIN-BINDING PROTEIN 1"/>
    <property type="match status" value="1"/>
</dbReference>
<sequence>FEGIKCIVPNGIRSKNLVVVQKLQKGIKCCEDITKSVTSLDMFSGNESIAELPTNHIKFLLLPFMLGKLWQLKTDKERKDICVASQIYFQDFLQRLFDYGIIQSMPAVMEQDPDKKKAMELSSNDVRAHKIALMKANKALDSKIRALFDRQKADDETDDETSRELFLSVIQRSKNEAVQELESISKEIE</sequence>
<dbReference type="EMBL" id="CAJVCH010527517">
    <property type="protein sequence ID" value="CAG7822807.1"/>
    <property type="molecule type" value="Genomic_DNA"/>
</dbReference>
<dbReference type="GO" id="GO:0035303">
    <property type="term" value="P:regulation of dephosphorylation"/>
    <property type="evidence" value="ECO:0007669"/>
    <property type="project" value="TreeGrafter"/>
</dbReference>
<reference evidence="1" key="1">
    <citation type="submission" date="2021-06" db="EMBL/GenBank/DDBJ databases">
        <authorList>
            <person name="Hodson N. C."/>
            <person name="Mongue J. A."/>
            <person name="Jaron S. K."/>
        </authorList>
    </citation>
    <scope>NUCLEOTIDE SEQUENCE</scope>
</reference>
<name>A0A8J2PBY6_9HEXA</name>
<dbReference type="Proteomes" id="UP000708208">
    <property type="component" value="Unassembled WGS sequence"/>
</dbReference>
<gene>
    <name evidence="1" type="ORF">AFUS01_LOCUS33059</name>
</gene>
<proteinExistence type="predicted"/>
<dbReference type="PANTHER" id="PTHR10933:SF9">
    <property type="entry name" value="IMMUNOGLOBULIN-BINDING PROTEIN 1"/>
    <property type="match status" value="1"/>
</dbReference>
<dbReference type="Pfam" id="PF04177">
    <property type="entry name" value="TAP42"/>
    <property type="match status" value="1"/>
</dbReference>
<organism evidence="1 2">
    <name type="scientific">Allacma fusca</name>
    <dbReference type="NCBI Taxonomy" id="39272"/>
    <lineage>
        <taxon>Eukaryota</taxon>
        <taxon>Metazoa</taxon>
        <taxon>Ecdysozoa</taxon>
        <taxon>Arthropoda</taxon>
        <taxon>Hexapoda</taxon>
        <taxon>Collembola</taxon>
        <taxon>Symphypleona</taxon>
        <taxon>Sminthuridae</taxon>
        <taxon>Allacma</taxon>
    </lineage>
</organism>
<dbReference type="GO" id="GO:0051721">
    <property type="term" value="F:protein phosphatase 2A binding"/>
    <property type="evidence" value="ECO:0007669"/>
    <property type="project" value="TreeGrafter"/>
</dbReference>
<evidence type="ECO:0000313" key="2">
    <source>
        <dbReference type="Proteomes" id="UP000708208"/>
    </source>
</evidence>
<dbReference type="InterPro" id="IPR007304">
    <property type="entry name" value="TAP46-like"/>
</dbReference>
<keyword evidence="2" id="KW-1185">Reference proteome</keyword>
<dbReference type="OrthoDB" id="10261753at2759"/>
<evidence type="ECO:0000313" key="1">
    <source>
        <dbReference type="EMBL" id="CAG7822807.1"/>
    </source>
</evidence>
<dbReference type="AlphaFoldDB" id="A0A8J2PBY6"/>
<comment type="caution">
    <text evidence="1">The sequence shown here is derived from an EMBL/GenBank/DDBJ whole genome shotgun (WGS) entry which is preliminary data.</text>
</comment>
<accession>A0A8J2PBY6</accession>